<evidence type="ECO:0000313" key="14">
    <source>
        <dbReference type="Proteomes" id="UP001357485"/>
    </source>
</evidence>
<keyword evidence="6 9" id="KW-0067">ATP-binding</keyword>
<dbReference type="Gene3D" id="1.10.510.10">
    <property type="entry name" value="Transferase(Phosphotransferase) domain 1"/>
    <property type="match status" value="1"/>
</dbReference>
<evidence type="ECO:0000256" key="10">
    <source>
        <dbReference type="RuleBase" id="RU000304"/>
    </source>
</evidence>
<sequence>MAMSPTETVAPSSNTKNTFVRTKPPEASQTSNSSATNHDKPRTAPAPQLFESLNDEEKRKYVKALSSDANAMKDKQVGKGTYADVFVGHFASSPSTKIAIKKTRFNAEFKDGISMDTIREIRALQELRHPNIIALYSVFSSKNQNLNLVLEYCPRGDLMELIRDTDNVHYGTADIKAWMGMLCRAVWFCHENFILHRDIKPNNLLIAADGELKLADFGLARSFAEPETRMTYNMITRFYRPPELFYQARHYSGVVDVWSVGCVMAELVLRFPFIQGDTDIETANKISETIGTPTEDNWPGVTQLKAYLAPANIVPVKRKPFYMDLFSSLGSSGVDLMMSMFVLDPRKRATSKQVLQHQWWQQEPRPSRKEDLPKRGGGVEVMGEDLKRRGGELPAEGRADKVARKIDFGAMKK</sequence>
<dbReference type="InterPro" id="IPR000719">
    <property type="entry name" value="Prot_kinase_dom"/>
</dbReference>
<evidence type="ECO:0000256" key="8">
    <source>
        <dbReference type="ARBA" id="ARBA00048367"/>
    </source>
</evidence>
<dbReference type="Gene3D" id="3.30.200.20">
    <property type="entry name" value="Phosphorylase Kinase, domain 1"/>
    <property type="match status" value="1"/>
</dbReference>
<feature type="domain" description="Protein kinase" evidence="12">
    <location>
        <begin position="71"/>
        <end position="360"/>
    </location>
</feature>
<comment type="similarity">
    <text evidence="1">Belongs to the protein kinase superfamily. CMGC Ser/Thr protein kinase family. CDC2/CDKX subfamily.</text>
</comment>
<comment type="caution">
    <text evidence="13">The sequence shown here is derived from an EMBL/GenBank/DDBJ whole genome shotgun (WGS) entry which is preliminary data.</text>
</comment>
<feature type="region of interest" description="Disordered" evidence="11">
    <location>
        <begin position="1"/>
        <end position="53"/>
    </location>
</feature>
<keyword evidence="5 13" id="KW-0418">Kinase</keyword>
<evidence type="ECO:0000256" key="5">
    <source>
        <dbReference type="ARBA" id="ARBA00022777"/>
    </source>
</evidence>
<feature type="compositionally biased region" description="Polar residues" evidence="11">
    <location>
        <begin position="27"/>
        <end position="36"/>
    </location>
</feature>
<dbReference type="GO" id="GO:0004740">
    <property type="term" value="F:pyruvate dehydrogenase (acetyl-transferring) kinase activity"/>
    <property type="evidence" value="ECO:0007669"/>
    <property type="project" value="UniProtKB-EC"/>
</dbReference>
<feature type="compositionally biased region" description="Basic and acidic residues" evidence="11">
    <location>
        <begin position="365"/>
        <end position="374"/>
    </location>
</feature>
<organism evidence="13 14">
    <name type="scientific">Cryomyces antarcticus</name>
    <dbReference type="NCBI Taxonomy" id="329879"/>
    <lineage>
        <taxon>Eukaryota</taxon>
        <taxon>Fungi</taxon>
        <taxon>Dikarya</taxon>
        <taxon>Ascomycota</taxon>
        <taxon>Pezizomycotina</taxon>
        <taxon>Dothideomycetes</taxon>
        <taxon>Dothideomycetes incertae sedis</taxon>
        <taxon>Cryomyces</taxon>
    </lineage>
</organism>
<dbReference type="PROSITE" id="PS00108">
    <property type="entry name" value="PROTEIN_KINASE_ST"/>
    <property type="match status" value="1"/>
</dbReference>
<evidence type="ECO:0000259" key="12">
    <source>
        <dbReference type="PROSITE" id="PS50011"/>
    </source>
</evidence>
<evidence type="ECO:0000313" key="13">
    <source>
        <dbReference type="EMBL" id="KAK5256799.1"/>
    </source>
</evidence>
<feature type="compositionally biased region" description="Polar residues" evidence="11">
    <location>
        <begin position="1"/>
        <end position="20"/>
    </location>
</feature>
<keyword evidence="2 10" id="KW-0723">Serine/threonine-protein kinase</keyword>
<feature type="binding site" evidence="9">
    <location>
        <position position="102"/>
    </location>
    <ligand>
        <name>ATP</name>
        <dbReference type="ChEBI" id="CHEBI:30616"/>
    </ligand>
</feature>
<dbReference type="EC" id="2.7.11.2" evidence="13"/>
<dbReference type="PANTHER" id="PTHR24056:SF0">
    <property type="entry name" value="CYCLIN-DEPENDENT KINASE 7"/>
    <property type="match status" value="1"/>
</dbReference>
<dbReference type="InterPro" id="IPR011009">
    <property type="entry name" value="Kinase-like_dom_sf"/>
</dbReference>
<dbReference type="SMART" id="SM00220">
    <property type="entry name" value="S_TKc"/>
    <property type="match status" value="1"/>
</dbReference>
<evidence type="ECO:0000256" key="2">
    <source>
        <dbReference type="ARBA" id="ARBA00022527"/>
    </source>
</evidence>
<keyword evidence="3 13" id="KW-0808">Transferase</keyword>
<dbReference type="SUPFAM" id="SSF56112">
    <property type="entry name" value="Protein kinase-like (PK-like)"/>
    <property type="match status" value="1"/>
</dbReference>
<evidence type="ECO:0000256" key="4">
    <source>
        <dbReference type="ARBA" id="ARBA00022741"/>
    </source>
</evidence>
<evidence type="ECO:0000256" key="9">
    <source>
        <dbReference type="PROSITE-ProRule" id="PRU10141"/>
    </source>
</evidence>
<comment type="catalytic activity">
    <reaction evidence="8">
        <text>L-seryl-[protein] + ATP = O-phospho-L-seryl-[protein] + ADP + H(+)</text>
        <dbReference type="Rhea" id="RHEA:17989"/>
        <dbReference type="Rhea" id="RHEA-COMP:9863"/>
        <dbReference type="Rhea" id="RHEA-COMP:11604"/>
        <dbReference type="ChEBI" id="CHEBI:15378"/>
        <dbReference type="ChEBI" id="CHEBI:29999"/>
        <dbReference type="ChEBI" id="CHEBI:30616"/>
        <dbReference type="ChEBI" id="CHEBI:83421"/>
        <dbReference type="ChEBI" id="CHEBI:456216"/>
        <dbReference type="EC" id="2.7.11.22"/>
    </reaction>
</comment>
<dbReference type="InterPro" id="IPR008271">
    <property type="entry name" value="Ser/Thr_kinase_AS"/>
</dbReference>
<gene>
    <name evidence="13" type="primary">KIN28</name>
    <name evidence="13" type="ORF">LTR16_002370</name>
</gene>
<dbReference type="Pfam" id="PF00069">
    <property type="entry name" value="Pkinase"/>
    <property type="match status" value="1"/>
</dbReference>
<dbReference type="InterPro" id="IPR017441">
    <property type="entry name" value="Protein_kinase_ATP_BS"/>
</dbReference>
<feature type="region of interest" description="Disordered" evidence="11">
    <location>
        <begin position="357"/>
        <end position="398"/>
    </location>
</feature>
<keyword evidence="4 9" id="KW-0547">Nucleotide-binding</keyword>
<proteinExistence type="inferred from homology"/>
<feature type="compositionally biased region" description="Basic and acidic residues" evidence="11">
    <location>
        <begin position="384"/>
        <end position="398"/>
    </location>
</feature>
<evidence type="ECO:0000256" key="3">
    <source>
        <dbReference type="ARBA" id="ARBA00022679"/>
    </source>
</evidence>
<dbReference type="Proteomes" id="UP001357485">
    <property type="component" value="Unassembled WGS sequence"/>
</dbReference>
<dbReference type="PROSITE" id="PS50011">
    <property type="entry name" value="PROTEIN_KINASE_DOM"/>
    <property type="match status" value="1"/>
</dbReference>
<dbReference type="PANTHER" id="PTHR24056">
    <property type="entry name" value="CELL DIVISION PROTEIN KINASE"/>
    <property type="match status" value="1"/>
</dbReference>
<dbReference type="InterPro" id="IPR050108">
    <property type="entry name" value="CDK"/>
</dbReference>
<evidence type="ECO:0000256" key="6">
    <source>
        <dbReference type="ARBA" id="ARBA00022840"/>
    </source>
</evidence>
<protein>
    <submittedName>
        <fullName evidence="13">TFIIH complex serine/threonine-protein kinase subunit kin28</fullName>
        <ecNumber evidence="13">2.7.11.2</ecNumber>
    </submittedName>
</protein>
<evidence type="ECO:0000256" key="11">
    <source>
        <dbReference type="SAM" id="MobiDB-lite"/>
    </source>
</evidence>
<evidence type="ECO:0000256" key="7">
    <source>
        <dbReference type="ARBA" id="ARBA00047811"/>
    </source>
</evidence>
<reference evidence="13 14" key="1">
    <citation type="submission" date="2023-08" db="EMBL/GenBank/DDBJ databases">
        <title>Black Yeasts Isolated from many extreme environments.</title>
        <authorList>
            <person name="Coleine C."/>
            <person name="Stajich J.E."/>
            <person name="Selbmann L."/>
        </authorList>
    </citation>
    <scope>NUCLEOTIDE SEQUENCE [LARGE SCALE GENOMIC DNA]</scope>
    <source>
        <strain evidence="13 14">CCFEE 536</strain>
    </source>
</reference>
<dbReference type="EMBL" id="JAVRRA010008385">
    <property type="protein sequence ID" value="KAK5256799.1"/>
    <property type="molecule type" value="Genomic_DNA"/>
</dbReference>
<name>A0ABR0LYY4_9PEZI</name>
<keyword evidence="14" id="KW-1185">Reference proteome</keyword>
<accession>A0ABR0LYY4</accession>
<dbReference type="PROSITE" id="PS00107">
    <property type="entry name" value="PROTEIN_KINASE_ATP"/>
    <property type="match status" value="1"/>
</dbReference>
<comment type="catalytic activity">
    <reaction evidence="7">
        <text>L-threonyl-[protein] + ATP = O-phospho-L-threonyl-[protein] + ADP + H(+)</text>
        <dbReference type="Rhea" id="RHEA:46608"/>
        <dbReference type="Rhea" id="RHEA-COMP:11060"/>
        <dbReference type="Rhea" id="RHEA-COMP:11605"/>
        <dbReference type="ChEBI" id="CHEBI:15378"/>
        <dbReference type="ChEBI" id="CHEBI:30013"/>
        <dbReference type="ChEBI" id="CHEBI:30616"/>
        <dbReference type="ChEBI" id="CHEBI:61977"/>
        <dbReference type="ChEBI" id="CHEBI:456216"/>
        <dbReference type="EC" id="2.7.11.22"/>
    </reaction>
</comment>
<evidence type="ECO:0000256" key="1">
    <source>
        <dbReference type="ARBA" id="ARBA00006485"/>
    </source>
</evidence>